<dbReference type="EMBL" id="RQYS01000011">
    <property type="protein sequence ID" value="RRD62406.1"/>
    <property type="molecule type" value="Genomic_DNA"/>
</dbReference>
<keyword evidence="1 4" id="KW-0597">Phosphoprotein</keyword>
<dbReference type="RefSeq" id="WP_124750878.1">
    <property type="nucleotide sequence ID" value="NZ_RQYS01000011.1"/>
</dbReference>
<evidence type="ECO:0000256" key="1">
    <source>
        <dbReference type="ARBA" id="ARBA00022553"/>
    </source>
</evidence>
<name>A0A3P1XWR3_TANFO</name>
<dbReference type="SUPFAM" id="SSF52172">
    <property type="entry name" value="CheY-like"/>
    <property type="match status" value="1"/>
</dbReference>
<dbReference type="AlphaFoldDB" id="A0A3P1XWR3"/>
<feature type="domain" description="OmpR/PhoB-type" evidence="7">
    <location>
        <begin position="128"/>
        <end position="225"/>
    </location>
</feature>
<evidence type="ECO:0000256" key="3">
    <source>
        <dbReference type="ARBA" id="ARBA00023125"/>
    </source>
</evidence>
<evidence type="ECO:0000256" key="5">
    <source>
        <dbReference type="PROSITE-ProRule" id="PRU01091"/>
    </source>
</evidence>
<evidence type="ECO:0000313" key="8">
    <source>
        <dbReference type="EMBL" id="RRD62406.1"/>
    </source>
</evidence>
<feature type="domain" description="Response regulatory" evidence="6">
    <location>
        <begin position="6"/>
        <end position="120"/>
    </location>
</feature>
<dbReference type="SMART" id="SM00448">
    <property type="entry name" value="REC"/>
    <property type="match status" value="1"/>
</dbReference>
<keyword evidence="3 5" id="KW-0238">DNA-binding</keyword>
<dbReference type="SMART" id="SM00862">
    <property type="entry name" value="Trans_reg_C"/>
    <property type="match status" value="1"/>
</dbReference>
<protein>
    <submittedName>
        <fullName evidence="8">DNA-binding response regulator</fullName>
    </submittedName>
</protein>
<evidence type="ECO:0000259" key="6">
    <source>
        <dbReference type="PROSITE" id="PS50110"/>
    </source>
</evidence>
<evidence type="ECO:0000256" key="2">
    <source>
        <dbReference type="ARBA" id="ARBA00023012"/>
    </source>
</evidence>
<dbReference type="GO" id="GO:0000976">
    <property type="term" value="F:transcription cis-regulatory region binding"/>
    <property type="evidence" value="ECO:0007669"/>
    <property type="project" value="TreeGrafter"/>
</dbReference>
<dbReference type="PANTHER" id="PTHR48111">
    <property type="entry name" value="REGULATOR OF RPOS"/>
    <property type="match status" value="1"/>
</dbReference>
<evidence type="ECO:0000313" key="9">
    <source>
        <dbReference type="Proteomes" id="UP000278609"/>
    </source>
</evidence>
<dbReference type="PROSITE" id="PS51755">
    <property type="entry name" value="OMPR_PHOB"/>
    <property type="match status" value="1"/>
</dbReference>
<organism evidence="8 9">
    <name type="scientific">Tannerella forsythia</name>
    <name type="common">Bacteroides forsythus</name>
    <dbReference type="NCBI Taxonomy" id="28112"/>
    <lineage>
        <taxon>Bacteria</taxon>
        <taxon>Pseudomonadati</taxon>
        <taxon>Bacteroidota</taxon>
        <taxon>Bacteroidia</taxon>
        <taxon>Bacteroidales</taxon>
        <taxon>Tannerellaceae</taxon>
        <taxon>Tannerella</taxon>
    </lineage>
</organism>
<dbReference type="InterPro" id="IPR001789">
    <property type="entry name" value="Sig_transdc_resp-reg_receiver"/>
</dbReference>
<dbReference type="GO" id="GO:0006355">
    <property type="term" value="P:regulation of DNA-templated transcription"/>
    <property type="evidence" value="ECO:0007669"/>
    <property type="project" value="InterPro"/>
</dbReference>
<dbReference type="CDD" id="cd17574">
    <property type="entry name" value="REC_OmpR"/>
    <property type="match status" value="1"/>
</dbReference>
<dbReference type="GO" id="GO:0032993">
    <property type="term" value="C:protein-DNA complex"/>
    <property type="evidence" value="ECO:0007669"/>
    <property type="project" value="TreeGrafter"/>
</dbReference>
<gene>
    <name evidence="8" type="ORF">EII40_03420</name>
</gene>
<dbReference type="Pfam" id="PF00486">
    <property type="entry name" value="Trans_reg_C"/>
    <property type="match status" value="1"/>
</dbReference>
<dbReference type="Gene3D" id="3.40.50.2300">
    <property type="match status" value="1"/>
</dbReference>
<dbReference type="CDD" id="cd00383">
    <property type="entry name" value="trans_reg_C"/>
    <property type="match status" value="1"/>
</dbReference>
<feature type="DNA-binding region" description="OmpR/PhoB-type" evidence="5">
    <location>
        <begin position="128"/>
        <end position="225"/>
    </location>
</feature>
<sequence length="227" mass="26150">MTDAIQILLVDDDVKNSMLLKKFLEVEGYRVTYANNGGVGWELFQTVHPDLILLDVNMPEMNGFELARKIREIDRTVLIFFLTDRTEKSDRLKGFNLKGNDYIPKPFYPEELIAKIKERFEHRTVVVQRQFVIGKTSFDSNRCAVSYHGVSHVLTARQTDLLLLLAQNMGTIVEREHILKTIWGDDSHANSLALNVQITYLRRILEDDRSISIISLKKKGYILQVAI</sequence>
<dbReference type="InterPro" id="IPR036388">
    <property type="entry name" value="WH-like_DNA-bd_sf"/>
</dbReference>
<keyword evidence="2" id="KW-0902">Two-component regulatory system</keyword>
<evidence type="ECO:0000259" key="7">
    <source>
        <dbReference type="PROSITE" id="PS51755"/>
    </source>
</evidence>
<dbReference type="Proteomes" id="UP000278609">
    <property type="component" value="Unassembled WGS sequence"/>
</dbReference>
<reference evidence="8 9" key="1">
    <citation type="submission" date="2018-11" db="EMBL/GenBank/DDBJ databases">
        <title>Genomes From Bacteria Associated with the Canine Oral Cavity: a Test Case for Automated Genome-Based Taxonomic Assignment.</title>
        <authorList>
            <person name="Coil D.A."/>
            <person name="Jospin G."/>
            <person name="Darling A.E."/>
            <person name="Wallis C."/>
            <person name="Davis I.J."/>
            <person name="Harris S."/>
            <person name="Eisen J.A."/>
            <person name="Holcombe L.J."/>
            <person name="O'Flynn C."/>
        </authorList>
    </citation>
    <scope>NUCLEOTIDE SEQUENCE [LARGE SCALE GENOMIC DNA]</scope>
    <source>
        <strain evidence="8 9">OH2617_COT-023</strain>
    </source>
</reference>
<dbReference type="PROSITE" id="PS50110">
    <property type="entry name" value="RESPONSE_REGULATORY"/>
    <property type="match status" value="1"/>
</dbReference>
<dbReference type="InterPro" id="IPR039420">
    <property type="entry name" value="WalR-like"/>
</dbReference>
<dbReference type="PANTHER" id="PTHR48111:SF40">
    <property type="entry name" value="PHOSPHATE REGULON TRANSCRIPTIONAL REGULATORY PROTEIN PHOB"/>
    <property type="match status" value="1"/>
</dbReference>
<evidence type="ECO:0000256" key="4">
    <source>
        <dbReference type="PROSITE-ProRule" id="PRU00169"/>
    </source>
</evidence>
<dbReference type="Pfam" id="PF00072">
    <property type="entry name" value="Response_reg"/>
    <property type="match status" value="1"/>
</dbReference>
<dbReference type="InterPro" id="IPR011006">
    <property type="entry name" value="CheY-like_superfamily"/>
</dbReference>
<dbReference type="InterPro" id="IPR001867">
    <property type="entry name" value="OmpR/PhoB-type_DNA-bd"/>
</dbReference>
<dbReference type="GO" id="GO:0000156">
    <property type="term" value="F:phosphorelay response regulator activity"/>
    <property type="evidence" value="ECO:0007669"/>
    <property type="project" value="TreeGrafter"/>
</dbReference>
<comment type="caution">
    <text evidence="8">The sequence shown here is derived from an EMBL/GenBank/DDBJ whole genome shotgun (WGS) entry which is preliminary data.</text>
</comment>
<proteinExistence type="predicted"/>
<dbReference type="Gene3D" id="1.10.10.10">
    <property type="entry name" value="Winged helix-like DNA-binding domain superfamily/Winged helix DNA-binding domain"/>
    <property type="match status" value="1"/>
</dbReference>
<accession>A0A3P1XWR3</accession>
<dbReference type="GO" id="GO:0005829">
    <property type="term" value="C:cytosol"/>
    <property type="evidence" value="ECO:0007669"/>
    <property type="project" value="TreeGrafter"/>
</dbReference>
<feature type="modified residue" description="4-aspartylphosphate" evidence="4">
    <location>
        <position position="55"/>
    </location>
</feature>
<dbReference type="OrthoDB" id="7631574at2"/>